<dbReference type="Proteomes" id="UP001148737">
    <property type="component" value="Unassembled WGS sequence"/>
</dbReference>
<comment type="caution">
    <text evidence="1">The sequence shown here is derived from an EMBL/GenBank/DDBJ whole genome shotgun (WGS) entry which is preliminary data.</text>
</comment>
<protein>
    <submittedName>
        <fullName evidence="1">Uncharacterized protein</fullName>
    </submittedName>
</protein>
<evidence type="ECO:0000313" key="2">
    <source>
        <dbReference type="Proteomes" id="UP001148737"/>
    </source>
</evidence>
<name>A0ACC1R604_9HYPO</name>
<keyword evidence="2" id="KW-1185">Reference proteome</keyword>
<gene>
    <name evidence="1" type="ORF">NLG97_g1312</name>
</gene>
<accession>A0ACC1R604</accession>
<organism evidence="1 2">
    <name type="scientific">Lecanicillium saksenae</name>
    <dbReference type="NCBI Taxonomy" id="468837"/>
    <lineage>
        <taxon>Eukaryota</taxon>
        <taxon>Fungi</taxon>
        <taxon>Dikarya</taxon>
        <taxon>Ascomycota</taxon>
        <taxon>Pezizomycotina</taxon>
        <taxon>Sordariomycetes</taxon>
        <taxon>Hypocreomycetidae</taxon>
        <taxon>Hypocreales</taxon>
        <taxon>Cordycipitaceae</taxon>
        <taxon>Lecanicillium</taxon>
    </lineage>
</organism>
<sequence length="270" mass="28445">MPSAMSLPYSCTKESSSQRSGCSAESPISIAASPASSVSVGGEESASQGYGVSADAPTSAASSPASSASSCGTLSVRGTEELEANPGLDRLNSSFSGVVGGTTTIPAEDADRIRALMAKYENVMSGDGVGTRYACSDTLTHEGGRSASLPGTLNHDDRIDNKPTKPGVPQRKLTSRGTRRDKKGPSGARSRVQKKSASVSRRQAYAFERLGSARRAAHGAIEYEVYWAPTWLPLDHIEGDAAVQEAKDVVLHLFGPDTWRKEAEKLRLLL</sequence>
<evidence type="ECO:0000313" key="1">
    <source>
        <dbReference type="EMBL" id="KAJ3498194.1"/>
    </source>
</evidence>
<proteinExistence type="predicted"/>
<dbReference type="EMBL" id="JANAKD010000064">
    <property type="protein sequence ID" value="KAJ3498194.1"/>
    <property type="molecule type" value="Genomic_DNA"/>
</dbReference>
<reference evidence="1" key="1">
    <citation type="submission" date="2022-07" db="EMBL/GenBank/DDBJ databases">
        <title>Genome Sequence of Lecanicillium saksenae.</title>
        <authorList>
            <person name="Buettner E."/>
        </authorList>
    </citation>
    <scope>NUCLEOTIDE SEQUENCE</scope>
    <source>
        <strain evidence="1">VT-O1</strain>
    </source>
</reference>